<feature type="domain" description="Bacterial bifunctional deaminase-reductase C-terminal" evidence="4">
    <location>
        <begin position="40"/>
        <end position="229"/>
    </location>
</feature>
<dbReference type="SUPFAM" id="SSF53597">
    <property type="entry name" value="Dihydrofolate reductase-like"/>
    <property type="match status" value="1"/>
</dbReference>
<evidence type="ECO:0000313" key="6">
    <source>
        <dbReference type="Proteomes" id="UP000245590"/>
    </source>
</evidence>
<gene>
    <name evidence="5" type="ORF">DEO23_11985</name>
</gene>
<dbReference type="OrthoDB" id="5243299at2"/>
<dbReference type="GO" id="GO:0008703">
    <property type="term" value="F:5-amino-6-(5-phosphoribosylamino)uracil reductase activity"/>
    <property type="evidence" value="ECO:0007669"/>
    <property type="project" value="InterPro"/>
</dbReference>
<evidence type="ECO:0000256" key="3">
    <source>
        <dbReference type="ARBA" id="ARBA00023002"/>
    </source>
</evidence>
<dbReference type="Pfam" id="PF01872">
    <property type="entry name" value="RibD_C"/>
    <property type="match status" value="1"/>
</dbReference>
<evidence type="ECO:0000256" key="2">
    <source>
        <dbReference type="ARBA" id="ARBA00022857"/>
    </source>
</evidence>
<evidence type="ECO:0000259" key="4">
    <source>
        <dbReference type="Pfam" id="PF01872"/>
    </source>
</evidence>
<dbReference type="InterPro" id="IPR050765">
    <property type="entry name" value="Riboflavin_Biosynth_HTPR"/>
</dbReference>
<dbReference type="EMBL" id="QFKX01000004">
    <property type="protein sequence ID" value="PWH05901.1"/>
    <property type="molecule type" value="Genomic_DNA"/>
</dbReference>
<proteinExistence type="predicted"/>
<dbReference type="AlphaFoldDB" id="A0A2U2RJ90"/>
<keyword evidence="6" id="KW-1185">Reference proteome</keyword>
<dbReference type="RefSeq" id="WP_109276257.1">
    <property type="nucleotide sequence ID" value="NZ_QFKX01000004.1"/>
</dbReference>
<evidence type="ECO:0000313" key="5">
    <source>
        <dbReference type="EMBL" id="PWH05901.1"/>
    </source>
</evidence>
<dbReference type="Gene3D" id="3.40.430.10">
    <property type="entry name" value="Dihydrofolate Reductase, subunit A"/>
    <property type="match status" value="1"/>
</dbReference>
<evidence type="ECO:0000256" key="1">
    <source>
        <dbReference type="ARBA" id="ARBA00005104"/>
    </source>
</evidence>
<keyword evidence="3" id="KW-0560">Oxidoreductase</keyword>
<dbReference type="InterPro" id="IPR002734">
    <property type="entry name" value="RibDG_C"/>
</dbReference>
<keyword evidence="2" id="KW-0521">NADP</keyword>
<comment type="pathway">
    <text evidence="1">Cofactor biosynthesis; riboflavin biosynthesis.</text>
</comment>
<protein>
    <submittedName>
        <fullName evidence="5">Pyrimidine reductase</fullName>
    </submittedName>
</protein>
<comment type="caution">
    <text evidence="5">The sequence shown here is derived from an EMBL/GenBank/DDBJ whole genome shotgun (WGS) entry which is preliminary data.</text>
</comment>
<dbReference type="Proteomes" id="UP000245590">
    <property type="component" value="Unassembled WGS sequence"/>
</dbReference>
<dbReference type="InterPro" id="IPR024072">
    <property type="entry name" value="DHFR-like_dom_sf"/>
</dbReference>
<dbReference type="PANTHER" id="PTHR38011:SF7">
    <property type="entry name" value="2,5-DIAMINO-6-RIBOSYLAMINO-4(3H)-PYRIMIDINONE 5'-PHOSPHATE REDUCTASE"/>
    <property type="match status" value="1"/>
</dbReference>
<sequence>MQLLWNGGRALASPREITEDDAGARQLADLYATDPGRPGIRAMMNATIDGAIIGDDGTSGPLRNPTDSFVFSVLRAVTDVVLVGAETVRVEDYRRPRGRRDLLEPSLRPSGAARPALAIMSRTGELPDSIRADWPTLLVTGAAHREQAIERSGLPEQNVISAEDPTAIRRALTERGYRAIQLEGGTTSLARFAAAGELDELCFSTTHRTLGGHSPRVLQGEASRTDWELDLLAVGGHATITRYRRAAGLP</sequence>
<reference evidence="5 6" key="1">
    <citation type="submission" date="2018-05" db="EMBL/GenBank/DDBJ databases">
        <title>Brachybacterium sp. M1HQ-2T, whole genome shotgun sequence.</title>
        <authorList>
            <person name="Tuo L."/>
        </authorList>
    </citation>
    <scope>NUCLEOTIDE SEQUENCE [LARGE SCALE GENOMIC DNA]</scope>
    <source>
        <strain evidence="5 6">M1HQ-2</strain>
    </source>
</reference>
<name>A0A2U2RJ90_9MICO</name>
<accession>A0A2U2RJ90</accession>
<organism evidence="5 6">
    <name type="scientific">Brachybacterium endophyticum</name>
    <dbReference type="NCBI Taxonomy" id="2182385"/>
    <lineage>
        <taxon>Bacteria</taxon>
        <taxon>Bacillati</taxon>
        <taxon>Actinomycetota</taxon>
        <taxon>Actinomycetes</taxon>
        <taxon>Micrococcales</taxon>
        <taxon>Dermabacteraceae</taxon>
        <taxon>Brachybacterium</taxon>
    </lineage>
</organism>
<dbReference type="GO" id="GO:0009231">
    <property type="term" value="P:riboflavin biosynthetic process"/>
    <property type="evidence" value="ECO:0007669"/>
    <property type="project" value="InterPro"/>
</dbReference>
<dbReference type="PANTHER" id="PTHR38011">
    <property type="entry name" value="DIHYDROFOLATE REDUCTASE FAMILY PROTEIN (AFU_ORTHOLOGUE AFUA_8G06820)"/>
    <property type="match status" value="1"/>
</dbReference>